<reference evidence="2" key="1">
    <citation type="submission" date="2023-02" db="EMBL/GenBank/DDBJ databases">
        <title>Description of Roseinatronobacter alkalisoli sp. nov., an alkaliphilic bacerium isolated from soda soil.</title>
        <authorList>
            <person name="Wei W."/>
        </authorList>
    </citation>
    <scope>NUCLEOTIDE SEQUENCE</scope>
    <source>
        <strain evidence="2">HJB301</strain>
    </source>
</reference>
<sequence length="178" mass="19817">MSSRFVLLTGCSGGGKSTLLKALEDRGFPIVQEPGRRIVSEELARQGKALPWVDMNAFALRAVKMAESDLQSAQHIDGITFFDRGLIDAAVALAHSGGPTIEETLGETQAYWKRVFVVPPWRELFANDAERRHNFDAAVQEHIHIEKALDKLGYMRIELPKVSVQKRAEMVLKECGTL</sequence>
<dbReference type="Pfam" id="PF13521">
    <property type="entry name" value="AAA_28"/>
    <property type="match status" value="1"/>
</dbReference>
<dbReference type="Gene3D" id="3.40.50.300">
    <property type="entry name" value="P-loop containing nucleotide triphosphate hydrolases"/>
    <property type="match status" value="1"/>
</dbReference>
<name>A0ABT5TFJ3_9RHOB</name>
<gene>
    <name evidence="2" type="ORF">PUT78_23025</name>
</gene>
<dbReference type="InterPro" id="IPR027417">
    <property type="entry name" value="P-loop_NTPase"/>
</dbReference>
<dbReference type="RefSeq" id="WP_274354556.1">
    <property type="nucleotide sequence ID" value="NZ_JAQZSM010000077.1"/>
</dbReference>
<organism evidence="2 3">
    <name type="scientific">Roseinatronobacter alkalisoli</name>
    <dbReference type="NCBI Taxonomy" id="3028235"/>
    <lineage>
        <taxon>Bacteria</taxon>
        <taxon>Pseudomonadati</taxon>
        <taxon>Pseudomonadota</taxon>
        <taxon>Alphaproteobacteria</taxon>
        <taxon>Rhodobacterales</taxon>
        <taxon>Paracoccaceae</taxon>
        <taxon>Roseinatronobacter</taxon>
    </lineage>
</organism>
<dbReference type="EMBL" id="JAQZSM010000077">
    <property type="protein sequence ID" value="MDD7973903.1"/>
    <property type="molecule type" value="Genomic_DNA"/>
</dbReference>
<evidence type="ECO:0000313" key="2">
    <source>
        <dbReference type="EMBL" id="MDD7973903.1"/>
    </source>
</evidence>
<proteinExistence type="predicted"/>
<dbReference type="InterPro" id="IPR038727">
    <property type="entry name" value="NadR/Ttd14_AAA_dom"/>
</dbReference>
<evidence type="ECO:0000313" key="3">
    <source>
        <dbReference type="Proteomes" id="UP001431784"/>
    </source>
</evidence>
<accession>A0ABT5TFJ3</accession>
<evidence type="ECO:0000259" key="1">
    <source>
        <dbReference type="Pfam" id="PF13521"/>
    </source>
</evidence>
<feature type="domain" description="NadR/Ttd14 AAA" evidence="1">
    <location>
        <begin position="6"/>
        <end position="167"/>
    </location>
</feature>
<protein>
    <submittedName>
        <fullName evidence="2">AAA family ATPase</fullName>
    </submittedName>
</protein>
<dbReference type="Proteomes" id="UP001431784">
    <property type="component" value="Unassembled WGS sequence"/>
</dbReference>
<keyword evidence="3" id="KW-1185">Reference proteome</keyword>
<dbReference type="SUPFAM" id="SSF52540">
    <property type="entry name" value="P-loop containing nucleoside triphosphate hydrolases"/>
    <property type="match status" value="1"/>
</dbReference>
<comment type="caution">
    <text evidence="2">The sequence shown here is derived from an EMBL/GenBank/DDBJ whole genome shotgun (WGS) entry which is preliminary data.</text>
</comment>